<evidence type="ECO:0000313" key="3">
    <source>
        <dbReference type="Proteomes" id="UP000799440"/>
    </source>
</evidence>
<reference evidence="2" key="1">
    <citation type="journal article" date="2020" name="Stud. Mycol.">
        <title>101 Dothideomycetes genomes: a test case for predicting lifestyles and emergence of pathogens.</title>
        <authorList>
            <person name="Haridas S."/>
            <person name="Albert R."/>
            <person name="Binder M."/>
            <person name="Bloem J."/>
            <person name="Labutti K."/>
            <person name="Salamov A."/>
            <person name="Andreopoulos B."/>
            <person name="Baker S."/>
            <person name="Barry K."/>
            <person name="Bills G."/>
            <person name="Bluhm B."/>
            <person name="Cannon C."/>
            <person name="Castanera R."/>
            <person name="Culley D."/>
            <person name="Daum C."/>
            <person name="Ezra D."/>
            <person name="Gonzalez J."/>
            <person name="Henrissat B."/>
            <person name="Kuo A."/>
            <person name="Liang C."/>
            <person name="Lipzen A."/>
            <person name="Lutzoni F."/>
            <person name="Magnuson J."/>
            <person name="Mondo S."/>
            <person name="Nolan M."/>
            <person name="Ohm R."/>
            <person name="Pangilinan J."/>
            <person name="Park H.-J."/>
            <person name="Ramirez L."/>
            <person name="Alfaro M."/>
            <person name="Sun H."/>
            <person name="Tritt A."/>
            <person name="Yoshinaga Y."/>
            <person name="Zwiers L.-H."/>
            <person name="Turgeon B."/>
            <person name="Goodwin S."/>
            <person name="Spatafora J."/>
            <person name="Crous P."/>
            <person name="Grigoriev I."/>
        </authorList>
    </citation>
    <scope>NUCLEOTIDE SEQUENCE</scope>
    <source>
        <strain evidence="2">CBS 119925</strain>
    </source>
</reference>
<protein>
    <submittedName>
        <fullName evidence="2">Uncharacterized protein</fullName>
    </submittedName>
</protein>
<feature type="compositionally biased region" description="Basic and acidic residues" evidence="1">
    <location>
        <begin position="195"/>
        <end position="212"/>
    </location>
</feature>
<dbReference type="EMBL" id="MU006564">
    <property type="protein sequence ID" value="KAF2750418.1"/>
    <property type="molecule type" value="Genomic_DNA"/>
</dbReference>
<evidence type="ECO:0000313" key="2">
    <source>
        <dbReference type="EMBL" id="KAF2750418.1"/>
    </source>
</evidence>
<dbReference type="AlphaFoldDB" id="A0A6A6VIG8"/>
<gene>
    <name evidence="2" type="ORF">M011DRAFT_242435</name>
</gene>
<organism evidence="2 3">
    <name type="scientific">Sporormia fimetaria CBS 119925</name>
    <dbReference type="NCBI Taxonomy" id="1340428"/>
    <lineage>
        <taxon>Eukaryota</taxon>
        <taxon>Fungi</taxon>
        <taxon>Dikarya</taxon>
        <taxon>Ascomycota</taxon>
        <taxon>Pezizomycotina</taxon>
        <taxon>Dothideomycetes</taxon>
        <taxon>Pleosporomycetidae</taxon>
        <taxon>Pleosporales</taxon>
        <taxon>Sporormiaceae</taxon>
        <taxon>Sporormia</taxon>
    </lineage>
</organism>
<keyword evidence="3" id="KW-1185">Reference proteome</keyword>
<feature type="region of interest" description="Disordered" evidence="1">
    <location>
        <begin position="194"/>
        <end position="235"/>
    </location>
</feature>
<name>A0A6A6VIG8_9PLEO</name>
<proteinExistence type="predicted"/>
<evidence type="ECO:0000256" key="1">
    <source>
        <dbReference type="SAM" id="MobiDB-lite"/>
    </source>
</evidence>
<accession>A0A6A6VIG8</accession>
<dbReference type="Proteomes" id="UP000799440">
    <property type="component" value="Unassembled WGS sequence"/>
</dbReference>
<sequence length="235" mass="24888">MRLGRDGWPPPMAGETGTRTTTVAFRSICKEAGRHRTRTAALLFLQRQQRILVDGGRSCVSDLRVLHRHKGEGEAARRRVYGIPQARCRLAQGSAAVQRAKVEVEDAVGQAPARGRRGVNWRRRTRIRRGEGDGRLERRGGCDGCGGSGGCGERRRMVDRCGAGDVAKGPGVPRVNAAAGAGGLGSCIEVASGAETRRAAERTAEAAGREEEISSSSSQGGATVEHKVVAGPLQT</sequence>